<feature type="compositionally biased region" description="Basic and acidic residues" evidence="4">
    <location>
        <begin position="811"/>
        <end position="822"/>
    </location>
</feature>
<feature type="region of interest" description="Disordered" evidence="4">
    <location>
        <begin position="724"/>
        <end position="934"/>
    </location>
</feature>
<keyword evidence="2" id="KW-0472">Membrane</keyword>
<feature type="compositionally biased region" description="Low complexity" evidence="4">
    <location>
        <begin position="532"/>
        <end position="543"/>
    </location>
</feature>
<keyword evidence="2" id="KW-0808">Transferase</keyword>
<dbReference type="SUPFAM" id="SSF53448">
    <property type="entry name" value="Nucleotide-diphospho-sugar transferases"/>
    <property type="match status" value="1"/>
</dbReference>
<keyword evidence="2" id="KW-0328">Glycosyltransferase</keyword>
<feature type="region of interest" description="Disordered" evidence="4">
    <location>
        <begin position="656"/>
        <end position="696"/>
    </location>
</feature>
<feature type="domain" description="Nucleotide-diphospho-sugar transferase" evidence="5">
    <location>
        <begin position="184"/>
        <end position="405"/>
    </location>
</feature>
<gene>
    <name evidence="6" type="ORF">AT9943_LOCUS5536</name>
</gene>
<dbReference type="AlphaFoldDB" id="A0A7G2E633"/>
<dbReference type="GO" id="GO:0016757">
    <property type="term" value="F:glycosyltransferase activity"/>
    <property type="evidence" value="ECO:0007669"/>
    <property type="project" value="UniProtKB-KW"/>
</dbReference>
<evidence type="ECO:0000256" key="2">
    <source>
        <dbReference type="RuleBase" id="RU363055"/>
    </source>
</evidence>
<dbReference type="GO" id="GO:0000139">
    <property type="term" value="C:Golgi membrane"/>
    <property type="evidence" value="ECO:0007669"/>
    <property type="project" value="UniProtKB-SubCell"/>
</dbReference>
<proteinExistence type="inferred from homology"/>
<feature type="coiled-coil region" evidence="3">
    <location>
        <begin position="84"/>
        <end position="111"/>
    </location>
</feature>
<dbReference type="PROSITE" id="PS51257">
    <property type="entry name" value="PROKAR_LIPOPROTEIN"/>
    <property type="match status" value="1"/>
</dbReference>
<dbReference type="EC" id="2.4.2.-" evidence="2"/>
<keyword evidence="3" id="KW-0175">Coiled coil</keyword>
<dbReference type="FunFam" id="1.10.287.110:FF:000043">
    <property type="entry name" value="J-domain protein required for chloroplast accumulation response 1"/>
    <property type="match status" value="1"/>
</dbReference>
<feature type="compositionally biased region" description="Basic and acidic residues" evidence="4">
    <location>
        <begin position="743"/>
        <end position="763"/>
    </location>
</feature>
<dbReference type="GO" id="GO:0080147">
    <property type="term" value="P:root hair cell development"/>
    <property type="evidence" value="ECO:0007669"/>
    <property type="project" value="InterPro"/>
</dbReference>
<dbReference type="EMBL" id="LR881466">
    <property type="protein sequence ID" value="CAD5317252.1"/>
    <property type="molecule type" value="Genomic_DNA"/>
</dbReference>
<evidence type="ECO:0000256" key="3">
    <source>
        <dbReference type="SAM" id="Coils"/>
    </source>
</evidence>
<feature type="compositionally biased region" description="Basic and acidic residues" evidence="4">
    <location>
        <begin position="656"/>
        <end position="665"/>
    </location>
</feature>
<evidence type="ECO:0000256" key="1">
    <source>
        <dbReference type="ARBA" id="ARBA00007033"/>
    </source>
</evidence>
<evidence type="ECO:0000259" key="5">
    <source>
        <dbReference type="Pfam" id="PF03407"/>
    </source>
</evidence>
<comment type="subcellular location">
    <subcellularLocation>
        <location evidence="2">Golgi apparatus membrane</location>
        <topology evidence="2">Single-pass type II membrane protein</topology>
    </subcellularLocation>
</comment>
<dbReference type="PANTHER" id="PTHR46581:SF9">
    <property type="entry name" value="ARABINOSYLTRANSFERASE RRA1-RELATED"/>
    <property type="match status" value="1"/>
</dbReference>
<dbReference type="InterPro" id="IPR005069">
    <property type="entry name" value="Nucl-diP-sugar_transferase"/>
</dbReference>
<evidence type="ECO:0000313" key="6">
    <source>
        <dbReference type="EMBL" id="CAD5317252.1"/>
    </source>
</evidence>
<dbReference type="InterPro" id="IPR044290">
    <property type="entry name" value="RRA1/2/3"/>
</dbReference>
<keyword evidence="2" id="KW-0812">Transmembrane</keyword>
<keyword evidence="2" id="KW-0333">Golgi apparatus</keyword>
<feature type="compositionally biased region" description="Basic and acidic residues" evidence="4">
    <location>
        <begin position="847"/>
        <end position="862"/>
    </location>
</feature>
<dbReference type="InterPro" id="IPR036869">
    <property type="entry name" value="J_dom_sf"/>
</dbReference>
<dbReference type="InterPro" id="IPR029044">
    <property type="entry name" value="Nucleotide-diphossugar_trans"/>
</dbReference>
<comment type="similarity">
    <text evidence="1 2">Belongs to the glycosyltransferase 77 family.</text>
</comment>
<keyword evidence="2" id="KW-1133">Transmembrane helix</keyword>
<dbReference type="SUPFAM" id="SSF46565">
    <property type="entry name" value="Chaperone J-domain"/>
    <property type="match status" value="1"/>
</dbReference>
<protein>
    <recommendedName>
        <fullName evidence="2">Glycosyltransferase</fullName>
        <ecNumber evidence="2">2.4.2.-</ecNumber>
    </recommendedName>
</protein>
<keyword evidence="2" id="KW-0961">Cell wall biogenesis/degradation</keyword>
<evidence type="ECO:0000313" key="7">
    <source>
        <dbReference type="Proteomes" id="UP000516314"/>
    </source>
</evidence>
<evidence type="ECO:0000256" key="4">
    <source>
        <dbReference type="SAM" id="MobiDB-lite"/>
    </source>
</evidence>
<feature type="region of interest" description="Disordered" evidence="4">
    <location>
        <begin position="521"/>
        <end position="544"/>
    </location>
</feature>
<feature type="transmembrane region" description="Helical" evidence="2">
    <location>
        <begin position="16"/>
        <end position="34"/>
    </location>
</feature>
<dbReference type="InterPro" id="IPR001623">
    <property type="entry name" value="DnaJ_domain"/>
</dbReference>
<dbReference type="Pfam" id="PF03407">
    <property type="entry name" value="Nucleotid_trans"/>
    <property type="match status" value="1"/>
</dbReference>
<keyword evidence="2" id="KW-0735">Signal-anchor</keyword>
<reference evidence="6 7" key="1">
    <citation type="submission" date="2020-09" db="EMBL/GenBank/DDBJ databases">
        <authorList>
            <person name="Ashkenazy H."/>
        </authorList>
    </citation>
    <scope>NUCLEOTIDE SEQUENCE [LARGE SCALE GENOMIC DNA]</scope>
    <source>
        <strain evidence="7">cv. Cdm-0</strain>
    </source>
</reference>
<dbReference type="GO" id="GO:0071555">
    <property type="term" value="P:cell wall organization"/>
    <property type="evidence" value="ECO:0007669"/>
    <property type="project" value="UniProtKB-KW"/>
</dbReference>
<feature type="compositionally biased region" description="Basic and acidic residues" evidence="4">
    <location>
        <begin position="687"/>
        <end position="696"/>
    </location>
</feature>
<sequence length="1057" mass="117312">MAGRRDRIQQLRGSRIAIAIFVGILIGCVCSVLFPNGFFNSGSSLIANEERISKSTSTDGLASCESSERVKMLKSDFSIISVKNAELRKQVRELTEKVRLAEQETENARKQVLVLGSEIKAGPFGTVKSLRTNPTVVPDESVNPRLAKLLEKVAVNKEIIVVLANSNVKPMLELQIASVKRVGIQNYLIVALDDSMESFCESKEVVFYKRDPDKAVDMVGKSGGNHAVSGLKFRVLREFLQLGYSVLLSDVDIVFLQNPFSHLHRDSDVESMSDGHDNNTAYGFNDVFDEPSMGWARYAHTMRIWVFNSGFFYLRPTLPSIDLLDRVADTLSKSEAWDQAVFNEQLFYPSHPGYTGLHASKRVMDMYEFMNSKVLFKTVRKNQELKKLKPVIVHLNYHPDKLERMHAVTLPSSETVLLGSNSAPPVLRSPGGDDVDIDFGDVFGGPPKRRSKVTSNEVTRHSFSESALRRRDVIVDVGDLLPQDEKPVFGEDTSSVRRRFTTDDFFDDIFRVNESSSLTGSRILSPAHKPESSSGTSSPSQFSLPAKATEIPTFNLAATRSLNKNKETVSSSPLSRTSSKADVVSTAKSYSDDCDDPPQVFVTGKGRQFHFSIYKWPNKGVPVVIWGSSRLSSMSKAEETTPVPLSDYRKTSVVEKLGKNEEGDGKSGLSGLKDVKKTSLKRPGVQTKEEKTETDLKSEQAFFGVSKAREANVKPLDSVESEQAFSGVSKAHEATTVKPLHSIFHEEDERQDEKIVSEREVRKGKSKAKNTRSFTEDSRTKKKSQGTKSSLDSSPIPDKSSFASSSAAPEVGKDGVKGKVSDFVKIFSKGASVGAGGESLGQSSRWRAKETPKTDIIHDGSNAKETVNIPDQQKKSTPDIPAMNRDQKPSQSTQKKDSDRESMNYKAPGDTVQEERQEPSTTHTTSEDIDEPFHVNFDVEDITQDENKMEEANKDAEEIKNIDAKIRKWSSGKSGNIRSLLSTLQYILWSGSGWKPVPLMDMIEGNAVRKSYQRALLILHPDKLQQKGASANQKYMAEKVFELLQEAWDHFNTLGPV</sequence>
<organism evidence="6 7">
    <name type="scientific">Arabidopsis thaliana</name>
    <name type="common">Mouse-ear cress</name>
    <dbReference type="NCBI Taxonomy" id="3702"/>
    <lineage>
        <taxon>Eukaryota</taxon>
        <taxon>Viridiplantae</taxon>
        <taxon>Streptophyta</taxon>
        <taxon>Embryophyta</taxon>
        <taxon>Tracheophyta</taxon>
        <taxon>Spermatophyta</taxon>
        <taxon>Magnoliopsida</taxon>
        <taxon>eudicotyledons</taxon>
        <taxon>Gunneridae</taxon>
        <taxon>Pentapetalae</taxon>
        <taxon>rosids</taxon>
        <taxon>malvids</taxon>
        <taxon>Brassicales</taxon>
        <taxon>Brassicaceae</taxon>
        <taxon>Camelineae</taxon>
        <taxon>Arabidopsis</taxon>
    </lineage>
</organism>
<dbReference type="Gene3D" id="1.10.287.110">
    <property type="entry name" value="DnaJ domain"/>
    <property type="match status" value="1"/>
</dbReference>
<dbReference type="Proteomes" id="UP000516314">
    <property type="component" value="Chromosome 1"/>
</dbReference>
<dbReference type="PANTHER" id="PTHR46581">
    <property type="entry name" value="ARABINOSYLTRANSFERASE RRA3"/>
    <property type="match status" value="1"/>
</dbReference>
<name>A0A7G2E633_ARATH</name>
<accession>A0A7G2E633</accession>
<dbReference type="CDD" id="cd06257">
    <property type="entry name" value="DnaJ"/>
    <property type="match status" value="1"/>
</dbReference>
<feature type="compositionally biased region" description="Basic and acidic residues" evidence="4">
    <location>
        <begin position="894"/>
        <end position="903"/>
    </location>
</feature>